<evidence type="ECO:0000313" key="3">
    <source>
        <dbReference type="Proteomes" id="UP000186609"/>
    </source>
</evidence>
<feature type="transmembrane region" description="Helical" evidence="1">
    <location>
        <begin position="146"/>
        <end position="166"/>
    </location>
</feature>
<evidence type="ECO:0008006" key="4">
    <source>
        <dbReference type="Google" id="ProtNLM"/>
    </source>
</evidence>
<keyword evidence="1" id="KW-0472">Membrane</keyword>
<feature type="transmembrane region" description="Helical" evidence="1">
    <location>
        <begin position="112"/>
        <end position="134"/>
    </location>
</feature>
<sequence length="191" mass="20105">MGAAFDWRTFVGSLAPVLGAALGGPMAGAAVKVLASAMLGTENASEADVASALTSGQLTGEQIVAIKTAEQQFALQMRTLEIDVLKINQAADDAQLRDVQDARARQIATKDFMPQVIFFVLLALFAAEVAMFYFGKMPSDEYTRALLTRAFGTVEGGMVAALTYFIGSSRGSKASGDAVRKIAEQAGRASE</sequence>
<keyword evidence="1" id="KW-1133">Transmembrane helix</keyword>
<evidence type="ECO:0000256" key="1">
    <source>
        <dbReference type="SAM" id="Phobius"/>
    </source>
</evidence>
<keyword evidence="3" id="KW-1185">Reference proteome</keyword>
<evidence type="ECO:0000313" key="2">
    <source>
        <dbReference type="EMBL" id="APW38953.1"/>
    </source>
</evidence>
<organism evidence="2 3">
    <name type="scientific">Rhodoferax koreensis</name>
    <dbReference type="NCBI Taxonomy" id="1842727"/>
    <lineage>
        <taxon>Bacteria</taxon>
        <taxon>Pseudomonadati</taxon>
        <taxon>Pseudomonadota</taxon>
        <taxon>Betaproteobacteria</taxon>
        <taxon>Burkholderiales</taxon>
        <taxon>Comamonadaceae</taxon>
        <taxon>Rhodoferax</taxon>
    </lineage>
</organism>
<keyword evidence="1" id="KW-0812">Transmembrane</keyword>
<proteinExistence type="predicted"/>
<gene>
    <name evidence="2" type="ORF">RD110_18530</name>
</gene>
<accession>A0A1P8JYX8</accession>
<dbReference type="STRING" id="1842727.RD110_18530"/>
<dbReference type="AlphaFoldDB" id="A0A1P8JYX8"/>
<dbReference type="OrthoDB" id="8851496at2"/>
<dbReference type="RefSeq" id="WP_076200966.1">
    <property type="nucleotide sequence ID" value="NZ_CP019236.1"/>
</dbReference>
<dbReference type="KEGG" id="rhy:RD110_18530"/>
<dbReference type="EMBL" id="CP019236">
    <property type="protein sequence ID" value="APW38953.1"/>
    <property type="molecule type" value="Genomic_DNA"/>
</dbReference>
<reference evidence="2 3" key="1">
    <citation type="submission" date="2017-01" db="EMBL/GenBank/DDBJ databases">
        <authorList>
            <person name="Mah S.A."/>
            <person name="Swanson W.J."/>
            <person name="Moy G.W."/>
            <person name="Vacquier V.D."/>
        </authorList>
    </citation>
    <scope>NUCLEOTIDE SEQUENCE [LARGE SCALE GENOMIC DNA]</scope>
    <source>
        <strain evidence="2 3">DCY110</strain>
    </source>
</reference>
<dbReference type="Proteomes" id="UP000186609">
    <property type="component" value="Chromosome"/>
</dbReference>
<protein>
    <recommendedName>
        <fullName evidence="4">Holin of 3TMs, for gene-transfer release</fullName>
    </recommendedName>
</protein>
<name>A0A1P8JYX8_9BURK</name>